<evidence type="ECO:0000313" key="1">
    <source>
        <dbReference type="EMBL" id="MDR9893156.1"/>
    </source>
</evidence>
<keyword evidence="2" id="KW-1185">Reference proteome</keyword>
<sequence length="63" mass="6712">MNGSTFNITGGTQAGRNLFHSFQQFSVRGSLVEATAEFKGMKSGNISLWATDKIEISGGSQIT</sequence>
<evidence type="ECO:0000313" key="2">
    <source>
        <dbReference type="Proteomes" id="UP000667802"/>
    </source>
</evidence>
<proteinExistence type="predicted"/>
<gene>
    <name evidence="1" type="ORF">G7B40_000970</name>
</gene>
<protein>
    <submittedName>
        <fullName evidence="1">Uncharacterized protein</fullName>
    </submittedName>
</protein>
<accession>A0AAP5I1M8</accession>
<comment type="caution">
    <text evidence="1">The sequence shown here is derived from an EMBL/GenBank/DDBJ whole genome shotgun (WGS) entry which is preliminary data.</text>
</comment>
<name>A0AAP5I1M8_9CYAN</name>
<organism evidence="1 2">
    <name type="scientific">Aetokthonos hydrillicola Thurmond2011</name>
    <dbReference type="NCBI Taxonomy" id="2712845"/>
    <lineage>
        <taxon>Bacteria</taxon>
        <taxon>Bacillati</taxon>
        <taxon>Cyanobacteriota</taxon>
        <taxon>Cyanophyceae</taxon>
        <taxon>Nostocales</taxon>
        <taxon>Hapalosiphonaceae</taxon>
        <taxon>Aetokthonos</taxon>
    </lineage>
</organism>
<dbReference type="Proteomes" id="UP000667802">
    <property type="component" value="Unassembled WGS sequence"/>
</dbReference>
<dbReference type="AlphaFoldDB" id="A0AAP5I1M8"/>
<reference evidence="2" key="1">
    <citation type="journal article" date="2021" name="Science">
        <title>Hunting the eagle killer: A cyanobacterial neurotoxin causes vacuolar myelinopathy.</title>
        <authorList>
            <person name="Breinlinger S."/>
            <person name="Phillips T.J."/>
            <person name="Haram B.N."/>
            <person name="Mares J."/>
            <person name="Martinez Yerena J.A."/>
            <person name="Hrouzek P."/>
            <person name="Sobotka R."/>
            <person name="Henderson W.M."/>
            <person name="Schmieder P."/>
            <person name="Williams S.M."/>
            <person name="Lauderdale J.D."/>
            <person name="Wilde H.D."/>
            <person name="Gerrin W."/>
            <person name="Kust A."/>
            <person name="Washington J.W."/>
            <person name="Wagner C."/>
            <person name="Geier B."/>
            <person name="Liebeke M."/>
            <person name="Enke H."/>
            <person name="Niedermeyer T.H.J."/>
            <person name="Wilde S.B."/>
        </authorList>
    </citation>
    <scope>NUCLEOTIDE SEQUENCE [LARGE SCALE GENOMIC DNA]</scope>
    <source>
        <strain evidence="2">Thurmond2011</strain>
    </source>
</reference>
<dbReference type="EMBL" id="JAALHA020000001">
    <property type="protein sequence ID" value="MDR9893156.1"/>
    <property type="molecule type" value="Genomic_DNA"/>
</dbReference>